<dbReference type="PRINTS" id="PR00133">
    <property type="entry name" value="GLHYDRLASE3"/>
</dbReference>
<keyword evidence="5" id="KW-0378">Hydrolase</keyword>
<evidence type="ECO:0000256" key="1">
    <source>
        <dbReference type="ARBA" id="ARBA00000448"/>
    </source>
</evidence>
<dbReference type="Pfam" id="PF00933">
    <property type="entry name" value="Glyco_hydro_3"/>
    <property type="match status" value="1"/>
</dbReference>
<evidence type="ECO:0000256" key="8">
    <source>
        <dbReference type="SAM" id="SignalP"/>
    </source>
</evidence>
<evidence type="ECO:0000256" key="6">
    <source>
        <dbReference type="ARBA" id="ARBA00023180"/>
    </source>
</evidence>
<keyword evidence="7" id="KW-0326">Glycosidase</keyword>
<organism evidence="10 11">
    <name type="scientific">Byssothecium circinans</name>
    <dbReference type="NCBI Taxonomy" id="147558"/>
    <lineage>
        <taxon>Eukaryota</taxon>
        <taxon>Fungi</taxon>
        <taxon>Dikarya</taxon>
        <taxon>Ascomycota</taxon>
        <taxon>Pezizomycotina</taxon>
        <taxon>Dothideomycetes</taxon>
        <taxon>Pleosporomycetidae</taxon>
        <taxon>Pleosporales</taxon>
        <taxon>Massarineae</taxon>
        <taxon>Massarinaceae</taxon>
        <taxon>Byssothecium</taxon>
    </lineage>
</organism>
<dbReference type="PANTHER" id="PTHR30620:SF16">
    <property type="entry name" value="LYSOSOMAL BETA GLUCOSIDASE"/>
    <property type="match status" value="1"/>
</dbReference>
<protein>
    <recommendedName>
        <fullName evidence="3">beta-glucosidase</fullName>
        <ecNumber evidence="3">3.2.1.21</ecNumber>
    </recommendedName>
</protein>
<dbReference type="Gene3D" id="3.20.20.300">
    <property type="entry name" value="Glycoside hydrolase, family 3, N-terminal domain"/>
    <property type="match status" value="1"/>
</dbReference>
<accession>A0A6A5TPW7</accession>
<keyword evidence="6" id="KW-0325">Glycoprotein</keyword>
<keyword evidence="11" id="KW-1185">Reference proteome</keyword>
<dbReference type="SUPFAM" id="SSF52279">
    <property type="entry name" value="Beta-D-glucan exohydrolase, C-terminal domain"/>
    <property type="match status" value="1"/>
</dbReference>
<dbReference type="PANTHER" id="PTHR30620">
    <property type="entry name" value="PERIPLASMIC BETA-GLUCOSIDASE-RELATED"/>
    <property type="match status" value="1"/>
</dbReference>
<evidence type="ECO:0000313" key="10">
    <source>
        <dbReference type="EMBL" id="KAF1952856.1"/>
    </source>
</evidence>
<evidence type="ECO:0000256" key="4">
    <source>
        <dbReference type="ARBA" id="ARBA00022729"/>
    </source>
</evidence>
<dbReference type="GO" id="GO:0008422">
    <property type="term" value="F:beta-glucosidase activity"/>
    <property type="evidence" value="ECO:0007669"/>
    <property type="project" value="UniProtKB-EC"/>
</dbReference>
<evidence type="ECO:0000256" key="7">
    <source>
        <dbReference type="ARBA" id="ARBA00023295"/>
    </source>
</evidence>
<dbReference type="Gene3D" id="3.40.50.1700">
    <property type="entry name" value="Glycoside hydrolase family 3 C-terminal domain"/>
    <property type="match status" value="1"/>
</dbReference>
<evidence type="ECO:0000256" key="3">
    <source>
        <dbReference type="ARBA" id="ARBA00012744"/>
    </source>
</evidence>
<evidence type="ECO:0000256" key="5">
    <source>
        <dbReference type="ARBA" id="ARBA00022801"/>
    </source>
</evidence>
<dbReference type="Proteomes" id="UP000800035">
    <property type="component" value="Unassembled WGS sequence"/>
</dbReference>
<dbReference type="InterPro" id="IPR001764">
    <property type="entry name" value="Glyco_hydro_3_N"/>
</dbReference>
<sequence length="629" mass="69276">MWTRNVLLFSLAATLIPSSLALSVRGSTNTTDGYLPYRDASLCVDDRVEDLLSRMNLEEKAGQLFHTTISLGPNGTLDLGNATQFRNSTENMVGEKMLSHFNLVGTITDVRTNAQWYNRLQQRALETRLGIPISLSSDPRHAFSATVGASIAAGRLSQWPEALGLAAIRDPELVQRFAEVAREEYLALGIRASLHPQADLSTEPRWARIGTTMGEDANLTSQLVVSYIKGFTGEKFGPHSVSTVTKHFPGSGPVQDGEDSHFTYGKNATYPGNNFEYHLQPFKAAIAAGARQMMPYYSRPVGTKYEEVASGYNKGLITDLLRNELGFDGVVVSDWGLITDTYILGQYMPARAWGIENSTELERTARMLDAGVDQFGGEQRVELIVELVNSGIVNEERLDTSVRRLLKDKFLLGLFENPFVDVDAAEQIVGNAYFRRLGNEAQQKSFTLLTNKDDILPLKNASTTKFYVEGVNATYLEARNLTVVSTPEEADLAILRIPTSNEPRPGGFEDNFRGGSLAYNATEQARQAAIYSAVPTIVDIFLNRPAVIPEVIEQAVAVLGSYGASDENFLNVLFGRSQDGVDKVEPLGRLPFDLPRSMAAVEASKEDVPFDTENPVFRFGHGLRYKKSC</sequence>
<dbReference type="InterPro" id="IPR051915">
    <property type="entry name" value="Cellulose_Degrad_GH3"/>
</dbReference>
<dbReference type="SUPFAM" id="SSF51445">
    <property type="entry name" value="(Trans)glycosidases"/>
    <property type="match status" value="1"/>
</dbReference>
<dbReference type="InterPro" id="IPR017853">
    <property type="entry name" value="GH"/>
</dbReference>
<feature type="signal peptide" evidence="8">
    <location>
        <begin position="1"/>
        <end position="21"/>
    </location>
</feature>
<name>A0A6A5TPW7_9PLEO</name>
<feature type="chain" id="PRO_5025637053" description="beta-glucosidase" evidence="8">
    <location>
        <begin position="22"/>
        <end position="629"/>
    </location>
</feature>
<dbReference type="GO" id="GO:0009251">
    <property type="term" value="P:glucan catabolic process"/>
    <property type="evidence" value="ECO:0007669"/>
    <property type="project" value="TreeGrafter"/>
</dbReference>
<dbReference type="EC" id="3.2.1.21" evidence="3"/>
<feature type="domain" description="Glycoside hydrolase family 3 N-terminal" evidence="9">
    <location>
        <begin position="57"/>
        <end position="406"/>
    </location>
</feature>
<dbReference type="InterPro" id="IPR036881">
    <property type="entry name" value="Glyco_hydro_3_C_sf"/>
</dbReference>
<reference evidence="10" key="1">
    <citation type="journal article" date="2020" name="Stud. Mycol.">
        <title>101 Dothideomycetes genomes: a test case for predicting lifestyles and emergence of pathogens.</title>
        <authorList>
            <person name="Haridas S."/>
            <person name="Albert R."/>
            <person name="Binder M."/>
            <person name="Bloem J."/>
            <person name="Labutti K."/>
            <person name="Salamov A."/>
            <person name="Andreopoulos B."/>
            <person name="Baker S."/>
            <person name="Barry K."/>
            <person name="Bills G."/>
            <person name="Bluhm B."/>
            <person name="Cannon C."/>
            <person name="Castanera R."/>
            <person name="Culley D."/>
            <person name="Daum C."/>
            <person name="Ezra D."/>
            <person name="Gonzalez J."/>
            <person name="Henrissat B."/>
            <person name="Kuo A."/>
            <person name="Liang C."/>
            <person name="Lipzen A."/>
            <person name="Lutzoni F."/>
            <person name="Magnuson J."/>
            <person name="Mondo S."/>
            <person name="Nolan M."/>
            <person name="Ohm R."/>
            <person name="Pangilinan J."/>
            <person name="Park H.-J."/>
            <person name="Ramirez L."/>
            <person name="Alfaro M."/>
            <person name="Sun H."/>
            <person name="Tritt A."/>
            <person name="Yoshinaga Y."/>
            <person name="Zwiers L.-H."/>
            <person name="Turgeon B."/>
            <person name="Goodwin S."/>
            <person name="Spatafora J."/>
            <person name="Crous P."/>
            <person name="Grigoriev I."/>
        </authorList>
    </citation>
    <scope>NUCLEOTIDE SEQUENCE</scope>
    <source>
        <strain evidence="10">CBS 675.92</strain>
    </source>
</reference>
<comment type="catalytic activity">
    <reaction evidence="1">
        <text>Hydrolysis of terminal, non-reducing beta-D-glucosyl residues with release of beta-D-glucose.</text>
        <dbReference type="EC" id="3.2.1.21"/>
    </reaction>
</comment>
<comment type="similarity">
    <text evidence="2">Belongs to the glycosyl hydrolase 3 family.</text>
</comment>
<dbReference type="AlphaFoldDB" id="A0A6A5TPW7"/>
<dbReference type="EMBL" id="ML977007">
    <property type="protein sequence ID" value="KAF1952856.1"/>
    <property type="molecule type" value="Genomic_DNA"/>
</dbReference>
<evidence type="ECO:0000256" key="2">
    <source>
        <dbReference type="ARBA" id="ARBA00005336"/>
    </source>
</evidence>
<dbReference type="OrthoDB" id="416222at2759"/>
<evidence type="ECO:0000259" key="9">
    <source>
        <dbReference type="Pfam" id="PF00933"/>
    </source>
</evidence>
<dbReference type="InterPro" id="IPR036962">
    <property type="entry name" value="Glyco_hydro_3_N_sf"/>
</dbReference>
<keyword evidence="4 8" id="KW-0732">Signal</keyword>
<evidence type="ECO:0000313" key="11">
    <source>
        <dbReference type="Proteomes" id="UP000800035"/>
    </source>
</evidence>
<gene>
    <name evidence="10" type="ORF">CC80DRAFT_495002</name>
</gene>
<proteinExistence type="inferred from homology"/>